<dbReference type="EMBL" id="WIGO01000113">
    <property type="protein sequence ID" value="KAF6829041.1"/>
    <property type="molecule type" value="Genomic_DNA"/>
</dbReference>
<dbReference type="Proteomes" id="UP000654918">
    <property type="component" value="Unassembled WGS sequence"/>
</dbReference>
<evidence type="ECO:0000313" key="2">
    <source>
        <dbReference type="EMBL" id="KAF6829041.1"/>
    </source>
</evidence>
<dbReference type="AlphaFoldDB" id="A0A8H6KDJ3"/>
<proteinExistence type="predicted"/>
<feature type="region of interest" description="Disordered" evidence="1">
    <location>
        <begin position="31"/>
        <end position="60"/>
    </location>
</feature>
<reference evidence="2" key="1">
    <citation type="journal article" date="2020" name="Phytopathology">
        <title>Genome Sequence Resources of Colletotrichum truncatum, C. plurivorum, C. musicola, and C. sojae: Four Species Pathogenic to Soybean (Glycine max).</title>
        <authorList>
            <person name="Rogerio F."/>
            <person name="Boufleur T.R."/>
            <person name="Ciampi-Guillardi M."/>
            <person name="Sukno S.A."/>
            <person name="Thon M.R."/>
            <person name="Massola Junior N.S."/>
            <person name="Baroncelli R."/>
        </authorList>
    </citation>
    <scope>NUCLEOTIDE SEQUENCE</scope>
    <source>
        <strain evidence="2">LFN00145</strain>
    </source>
</reference>
<sequence>MPLHYLCTCLGGYATACRSLFEGIGLRGLSKSKSPSDAFPSLDLSKKQPPKEGGLGGEHATVKGVFERPTAPGIRGFRSCGQVTRGKDPDLGDLKGMKWLAAFKGRWMELVIAGRFFRPRRTAPALQAPSIASRSP</sequence>
<organism evidence="2 3">
    <name type="scientific">Colletotrichum plurivorum</name>
    <dbReference type="NCBI Taxonomy" id="2175906"/>
    <lineage>
        <taxon>Eukaryota</taxon>
        <taxon>Fungi</taxon>
        <taxon>Dikarya</taxon>
        <taxon>Ascomycota</taxon>
        <taxon>Pezizomycotina</taxon>
        <taxon>Sordariomycetes</taxon>
        <taxon>Hypocreomycetidae</taxon>
        <taxon>Glomerellales</taxon>
        <taxon>Glomerellaceae</taxon>
        <taxon>Colletotrichum</taxon>
        <taxon>Colletotrichum orchidearum species complex</taxon>
    </lineage>
</organism>
<keyword evidence="3" id="KW-1185">Reference proteome</keyword>
<comment type="caution">
    <text evidence="2">The sequence shown here is derived from an EMBL/GenBank/DDBJ whole genome shotgun (WGS) entry which is preliminary data.</text>
</comment>
<accession>A0A8H6KDJ3</accession>
<protein>
    <submittedName>
        <fullName evidence="2">Uncharacterized protein</fullName>
    </submittedName>
</protein>
<name>A0A8H6KDJ3_9PEZI</name>
<evidence type="ECO:0000256" key="1">
    <source>
        <dbReference type="SAM" id="MobiDB-lite"/>
    </source>
</evidence>
<evidence type="ECO:0000313" key="3">
    <source>
        <dbReference type="Proteomes" id="UP000654918"/>
    </source>
</evidence>
<gene>
    <name evidence="2" type="ORF">CPLU01_08160</name>
</gene>